<evidence type="ECO:0000256" key="1">
    <source>
        <dbReference type="SAM" id="SignalP"/>
    </source>
</evidence>
<dbReference type="Proteomes" id="UP001174839">
    <property type="component" value="Unassembled WGS sequence"/>
</dbReference>
<keyword evidence="1" id="KW-0732">Signal</keyword>
<dbReference type="PROSITE" id="PS51257">
    <property type="entry name" value="PROKAR_LIPOPROTEIN"/>
    <property type="match status" value="1"/>
</dbReference>
<feature type="signal peptide" evidence="1">
    <location>
        <begin position="1"/>
        <end position="21"/>
    </location>
</feature>
<proteinExistence type="predicted"/>
<dbReference type="EMBL" id="JAUDUY010000002">
    <property type="protein sequence ID" value="MDM9630906.1"/>
    <property type="molecule type" value="Genomic_DNA"/>
</dbReference>
<dbReference type="RefSeq" id="WP_289724268.1">
    <property type="nucleotide sequence ID" value="NZ_JAUDUY010000002.1"/>
</dbReference>
<reference evidence="2" key="1">
    <citation type="submission" date="2023-06" db="EMBL/GenBank/DDBJ databases">
        <title>Robiginitalea aurantiacus sp. nov. and Algoriphagus sediminis sp. nov., isolated from coastal sediment.</title>
        <authorList>
            <person name="Zhou Z.Y."/>
            <person name="An J."/>
            <person name="Jia Y.W."/>
            <person name="Du Z.J."/>
        </authorList>
    </citation>
    <scope>NUCLEOTIDE SEQUENCE</scope>
    <source>
        <strain evidence="2">M39</strain>
    </source>
</reference>
<evidence type="ECO:0000313" key="3">
    <source>
        <dbReference type="Proteomes" id="UP001174839"/>
    </source>
</evidence>
<comment type="caution">
    <text evidence="2">The sequence shown here is derived from an EMBL/GenBank/DDBJ whole genome shotgun (WGS) entry which is preliminary data.</text>
</comment>
<dbReference type="InterPro" id="IPR022028">
    <property type="entry name" value="DUF3604"/>
</dbReference>
<gene>
    <name evidence="2" type="ORF">QU605_05460</name>
</gene>
<feature type="chain" id="PRO_5046390953" evidence="1">
    <location>
        <begin position="22"/>
        <end position="633"/>
    </location>
</feature>
<name>A0ABT7WDB1_9FLAO</name>
<keyword evidence="3" id="KW-1185">Reference proteome</keyword>
<evidence type="ECO:0000313" key="2">
    <source>
        <dbReference type="EMBL" id="MDM9630906.1"/>
    </source>
</evidence>
<sequence>MKTIFTSTVLLVIFFSFSCKSDSKEINTDKEEMPVSSNAGSDIPVNPLKEAYFGDTHVHTGWSFDAGLDGAILTPEDAYRFAMGEEVTSNSGIKTKLKRPYDWFLISDHSDAMGTINEVIDGNPEMMASEVVAGWNKAFNSGDPAAAAAAKSEVVVLQSNGQVPEIIMDPKWMVSAWNKTIDAAEKFYEPGKFTTFTAYEWTVNANGGDNLHRNIIYKEGGDKARGTLPLTTFETQDSRKLWEWMSQYEEKTGDRLLAIPHNGNMSNGRMYEEQQFDGKPMTREWAELRVKYERLMELFQYKGQSEAHPYLSPADEFANYELWDRGNLILVPKTSRDMWKYEYWREGLKSGMRIGQELGVNPFMYGSNSATDTHTGLSSVDESEFYGKFKTLEPSNDERWNFPILEGETDNYMGWEMSASGVMGVWAESNTREAIWEAMYNRETFSTSGPRIKMRFFGGFEYSEGDIAQGMAEAGYGKGVPMGSVLKNVEGSNAPGFLIHCLKDPDGANLDRVQIVKGWVDDQGNTQEKIFEVVWAGDRAVDGEGKIASIGSTVNMETAEYTNTIGETELSTFWTDPEFNAALPAFYYVRVLEIPSPRWTLFDKVRHNLELPENIPLVHQERGVSSPIWYTPK</sequence>
<accession>A0ABT7WDB1</accession>
<dbReference type="Gene3D" id="3.20.20.140">
    <property type="entry name" value="Metal-dependent hydrolases"/>
    <property type="match status" value="1"/>
</dbReference>
<protein>
    <submittedName>
        <fullName evidence="2">DUF3604 domain-containing protein</fullName>
    </submittedName>
</protein>
<organism evidence="2 3">
    <name type="scientific">Robiginitalea aurantiaca</name>
    <dbReference type="NCBI Taxonomy" id="3056915"/>
    <lineage>
        <taxon>Bacteria</taxon>
        <taxon>Pseudomonadati</taxon>
        <taxon>Bacteroidota</taxon>
        <taxon>Flavobacteriia</taxon>
        <taxon>Flavobacteriales</taxon>
        <taxon>Flavobacteriaceae</taxon>
        <taxon>Robiginitalea</taxon>
    </lineage>
</organism>
<dbReference type="Pfam" id="PF12228">
    <property type="entry name" value="DUF3604"/>
    <property type="match status" value="1"/>
</dbReference>